<dbReference type="SUPFAM" id="SSF50729">
    <property type="entry name" value="PH domain-like"/>
    <property type="match status" value="1"/>
</dbReference>
<dbReference type="Gene3D" id="2.40.160.120">
    <property type="match status" value="1"/>
</dbReference>
<feature type="domain" description="PH" evidence="9">
    <location>
        <begin position="138"/>
        <end position="267"/>
    </location>
</feature>
<name>A0A7J7PCA4_9MAGN</name>
<keyword evidence="4 7" id="KW-0175">Coiled coil</keyword>
<comment type="similarity">
    <text evidence="2">Belongs to the OSBP family.</text>
</comment>
<sequence length="861" mass="98187">MQQMRLITVPPFSLSKKTSFCIVSETFRTYSNRSSRFGIVSRVSNKIKLIDFDFTRVRVCDRSMNPLCCIAPVSIERENSVVKLSSSSLQSPLRYDSSIRSSVSVSVNNKQFSAQVSSVGTELEVDKEELSESRDSSGGTVGGILYKWVNYGKGWRVRWFLLEDGVISYYKIHGPDKISMGLGRDKGCRVIGEESLRYIRKAGWGNGGSRRRWKPFGEIHLKVSSIRASKSDDKRLSIFTGTKTLHLRCVSREDRSAWIEALLAAKDLFPRNLTSNDFGLSEDIIVSTEKLRSRLQQENLSEVVIGDCESIVLSELSELQNQLKALRCRHIALLDKLRQLETEKVELETTVVDETKGRKSFCGQGNGRFSDFYSIMSECSPSDSDADNESQDGVGVESDEDDGEFFDTRDFLSSDALRSASYRSRETTGNACSTLTNDKCSIICDCICEVDIEIKGIDYPHVQRRDRLPEPKEKERPVGLWSIIKDNIGKDLSGVCLPVYFNEPLSSLQKCFEDLEYSNLVDRALEWGKQGNSLMRILNIAAFAVSGYASTEGRQCKPFNPLLGETYEADYPDKGLRFFSEKVSHHPTVVACHCDGRGWKFWADSNLKGKFWGRSIQLDPVGILTLQFEDGETFQWSKVTTSIYNIILGKIYCDHYGTMRIKGSGNYSCKLKFKEQSIIDRNPHQVQGFVQDNRTGNKVAMLIGKWDEAMYYVLGDPTTKPKGYDPMSEAVLLWEREKSDTATRYNFTPFAISLNEITPGLPERLPPTDSRLRPDQRHLENGEYELANQEKLRLEELQRQARRLQERGWQPRWFKKDREEDCYRYTGGYWEAREKRKWDDIPDIFGQCSHSSQSTNRISFS</sequence>
<feature type="coiled-coil region" evidence="7">
    <location>
        <begin position="316"/>
        <end position="350"/>
    </location>
</feature>
<dbReference type="GO" id="GO:0032934">
    <property type="term" value="F:sterol binding"/>
    <property type="evidence" value="ECO:0007669"/>
    <property type="project" value="TreeGrafter"/>
</dbReference>
<evidence type="ECO:0000256" key="3">
    <source>
        <dbReference type="ARBA" id="ARBA00022448"/>
    </source>
</evidence>
<dbReference type="SMART" id="SM00233">
    <property type="entry name" value="PH"/>
    <property type="match status" value="1"/>
</dbReference>
<dbReference type="Gene3D" id="2.30.29.30">
    <property type="entry name" value="Pleckstrin-homology domain (PH domain)/Phosphotyrosine-binding domain (PTB)"/>
    <property type="match status" value="1"/>
</dbReference>
<keyword evidence="6" id="KW-0446">Lipid-binding</keyword>
<evidence type="ECO:0000313" key="10">
    <source>
        <dbReference type="EMBL" id="KAF6176973.1"/>
    </source>
</evidence>
<evidence type="ECO:0000256" key="1">
    <source>
        <dbReference type="ARBA" id="ARBA00003361"/>
    </source>
</evidence>
<evidence type="ECO:0000256" key="7">
    <source>
        <dbReference type="SAM" id="Coils"/>
    </source>
</evidence>
<gene>
    <name evidence="10" type="ORF">GIB67_027773</name>
</gene>
<dbReference type="InterPro" id="IPR000648">
    <property type="entry name" value="Oxysterol-bd"/>
</dbReference>
<protein>
    <recommendedName>
        <fullName evidence="9">PH domain-containing protein</fullName>
    </recommendedName>
</protein>
<proteinExistence type="inferred from homology"/>
<dbReference type="PANTHER" id="PTHR10972">
    <property type="entry name" value="OXYSTEROL-BINDING PROTEIN-RELATED"/>
    <property type="match status" value="1"/>
</dbReference>
<dbReference type="FunFam" id="2.40.160.120:FF:000006">
    <property type="entry name" value="oxysterol-binding protein-related protein 1D isoform X1"/>
    <property type="match status" value="1"/>
</dbReference>
<evidence type="ECO:0000259" key="9">
    <source>
        <dbReference type="PROSITE" id="PS50003"/>
    </source>
</evidence>
<evidence type="ECO:0000313" key="11">
    <source>
        <dbReference type="Proteomes" id="UP000541444"/>
    </source>
</evidence>
<evidence type="ECO:0000256" key="4">
    <source>
        <dbReference type="ARBA" id="ARBA00023054"/>
    </source>
</evidence>
<comment type="caution">
    <text evidence="10">The sequence shown here is derived from an EMBL/GenBank/DDBJ whole genome shotgun (WGS) entry which is preliminary data.</text>
</comment>
<dbReference type="OrthoDB" id="1854502at2759"/>
<dbReference type="CDD" id="cd13294">
    <property type="entry name" value="PH_ORP_plant"/>
    <property type="match status" value="1"/>
</dbReference>
<evidence type="ECO:0000256" key="8">
    <source>
        <dbReference type="SAM" id="MobiDB-lite"/>
    </source>
</evidence>
<dbReference type="InterPro" id="IPR011993">
    <property type="entry name" value="PH-like_dom_sf"/>
</dbReference>
<feature type="region of interest" description="Disordered" evidence="8">
    <location>
        <begin position="380"/>
        <end position="407"/>
    </location>
</feature>
<dbReference type="Pfam" id="PF01237">
    <property type="entry name" value="Oxysterol_BP"/>
    <property type="match status" value="1"/>
</dbReference>
<accession>A0A7J7PCA4</accession>
<reference evidence="10 11" key="1">
    <citation type="journal article" date="2020" name="IScience">
        <title>Genome Sequencing of the Endangered Kingdonia uniflora (Circaeasteraceae, Ranunculales) Reveals Potential Mechanisms of Evolutionary Specialization.</title>
        <authorList>
            <person name="Sun Y."/>
            <person name="Deng T."/>
            <person name="Zhang A."/>
            <person name="Moore M.J."/>
            <person name="Landis J.B."/>
            <person name="Lin N."/>
            <person name="Zhang H."/>
            <person name="Zhang X."/>
            <person name="Huang J."/>
            <person name="Zhang X."/>
            <person name="Sun H."/>
            <person name="Wang H."/>
        </authorList>
    </citation>
    <scope>NUCLEOTIDE SEQUENCE [LARGE SCALE GENOMIC DNA]</scope>
    <source>
        <strain evidence="10">TB1705</strain>
        <tissue evidence="10">Leaf</tissue>
    </source>
</reference>
<evidence type="ECO:0000256" key="2">
    <source>
        <dbReference type="ARBA" id="ARBA00008842"/>
    </source>
</evidence>
<dbReference type="Proteomes" id="UP000541444">
    <property type="component" value="Unassembled WGS sequence"/>
</dbReference>
<evidence type="ECO:0000256" key="6">
    <source>
        <dbReference type="ARBA" id="ARBA00023121"/>
    </source>
</evidence>
<dbReference type="GO" id="GO:0006869">
    <property type="term" value="P:lipid transport"/>
    <property type="evidence" value="ECO:0007669"/>
    <property type="project" value="UniProtKB-KW"/>
</dbReference>
<dbReference type="GO" id="GO:0005829">
    <property type="term" value="C:cytosol"/>
    <property type="evidence" value="ECO:0007669"/>
    <property type="project" value="TreeGrafter"/>
</dbReference>
<dbReference type="PANTHER" id="PTHR10972:SF67">
    <property type="entry name" value="OXYSTEROL-BINDING PROTEIN-RELATED PROTEIN 1D"/>
    <property type="match status" value="1"/>
</dbReference>
<dbReference type="Pfam" id="PF15413">
    <property type="entry name" value="PH_11"/>
    <property type="match status" value="1"/>
</dbReference>
<organism evidence="10 11">
    <name type="scientific">Kingdonia uniflora</name>
    <dbReference type="NCBI Taxonomy" id="39325"/>
    <lineage>
        <taxon>Eukaryota</taxon>
        <taxon>Viridiplantae</taxon>
        <taxon>Streptophyta</taxon>
        <taxon>Embryophyta</taxon>
        <taxon>Tracheophyta</taxon>
        <taxon>Spermatophyta</taxon>
        <taxon>Magnoliopsida</taxon>
        <taxon>Ranunculales</taxon>
        <taxon>Circaeasteraceae</taxon>
        <taxon>Kingdonia</taxon>
    </lineage>
</organism>
<dbReference type="PROSITE" id="PS50003">
    <property type="entry name" value="PH_DOMAIN"/>
    <property type="match status" value="1"/>
</dbReference>
<dbReference type="InterPro" id="IPR037239">
    <property type="entry name" value="OSBP_sf"/>
</dbReference>
<dbReference type="FunFam" id="3.30.70.3490:FF:000013">
    <property type="entry name" value="Oxysterol-binding protein-related protein 2A"/>
    <property type="match status" value="1"/>
</dbReference>
<keyword evidence="3" id="KW-0813">Transport</keyword>
<dbReference type="Gene3D" id="3.30.70.3490">
    <property type="match status" value="1"/>
</dbReference>
<comment type="function">
    <text evidence="1">May be involved in the transport of sterols.</text>
</comment>
<dbReference type="EMBL" id="JACGCM010000012">
    <property type="protein sequence ID" value="KAF6176973.1"/>
    <property type="molecule type" value="Genomic_DNA"/>
</dbReference>
<keyword evidence="5" id="KW-0445">Lipid transport</keyword>
<keyword evidence="11" id="KW-1185">Reference proteome</keyword>
<dbReference type="GO" id="GO:0016020">
    <property type="term" value="C:membrane"/>
    <property type="evidence" value="ECO:0007669"/>
    <property type="project" value="TreeGrafter"/>
</dbReference>
<dbReference type="SUPFAM" id="SSF144000">
    <property type="entry name" value="Oxysterol-binding protein-like"/>
    <property type="match status" value="1"/>
</dbReference>
<evidence type="ECO:0000256" key="5">
    <source>
        <dbReference type="ARBA" id="ARBA00023055"/>
    </source>
</evidence>
<dbReference type="AlphaFoldDB" id="A0A7J7PCA4"/>
<dbReference type="InterPro" id="IPR001849">
    <property type="entry name" value="PH_domain"/>
</dbReference>